<protein>
    <submittedName>
        <fullName evidence="1">Uncharacterized protein</fullName>
    </submittedName>
</protein>
<comment type="caution">
    <text evidence="1">The sequence shown here is derived from an EMBL/GenBank/DDBJ whole genome shotgun (WGS) entry which is preliminary data.</text>
</comment>
<name>A0A4Z1K8P7_9HELO</name>
<dbReference type="EMBL" id="PQXO01000821">
    <property type="protein sequence ID" value="TGO82471.1"/>
    <property type="molecule type" value="Genomic_DNA"/>
</dbReference>
<evidence type="ECO:0000313" key="1">
    <source>
        <dbReference type="EMBL" id="TGO82471.1"/>
    </source>
</evidence>
<dbReference type="Proteomes" id="UP000297280">
    <property type="component" value="Unassembled WGS sequence"/>
</dbReference>
<organism evidence="1 2">
    <name type="scientific">Botrytis porri</name>
    <dbReference type="NCBI Taxonomy" id="87229"/>
    <lineage>
        <taxon>Eukaryota</taxon>
        <taxon>Fungi</taxon>
        <taxon>Dikarya</taxon>
        <taxon>Ascomycota</taxon>
        <taxon>Pezizomycotina</taxon>
        <taxon>Leotiomycetes</taxon>
        <taxon>Helotiales</taxon>
        <taxon>Sclerotiniaceae</taxon>
        <taxon>Botrytis</taxon>
    </lineage>
</organism>
<dbReference type="STRING" id="87229.A0A4Z1K8P7"/>
<accession>A0A4Z1K8P7</accession>
<proteinExistence type="predicted"/>
<keyword evidence="2" id="KW-1185">Reference proteome</keyword>
<sequence length="314" mass="35065">MSQSQRLVASQASSAYSRAVVTIRLNIKYKDIEIGIGDAANLPAYVALALDIARHGGKAEEIVDEWLHVVLSENYDDRRITREALEHSIQEAEQGVRTPFSCRLKIRIPAVFSKAIQHLLAARQLVEDDTQLAIDLFNQNPSLAEPIIRSWLVRLRDMRCPELLEGLVAGSGVNTQLGALLASDFISSSSPLQRQVSNHILAIFKEGTLPITQRLKVGLTLSQLGDPRDLCPSLPLLPTYSHSVLPPIRIHHLPILSPFPRTVSMFSQFWFETMRCLSMKQDGNGIVQMVYPLLQKPSQLQILPDKMRVRIVPG</sequence>
<evidence type="ECO:0000313" key="2">
    <source>
        <dbReference type="Proteomes" id="UP000297280"/>
    </source>
</evidence>
<dbReference type="AlphaFoldDB" id="A0A4Z1K8P7"/>
<reference evidence="1 2" key="1">
    <citation type="submission" date="2017-12" db="EMBL/GenBank/DDBJ databases">
        <title>Comparative genomics of Botrytis spp.</title>
        <authorList>
            <person name="Valero-Jimenez C.A."/>
            <person name="Tapia P."/>
            <person name="Veloso J."/>
            <person name="Silva-Moreno E."/>
            <person name="Staats M."/>
            <person name="Valdes J.H."/>
            <person name="Van Kan J.A.L."/>
        </authorList>
    </citation>
    <scope>NUCLEOTIDE SEQUENCE [LARGE SCALE GENOMIC DNA]</scope>
    <source>
        <strain evidence="1 2">MUCL3349</strain>
    </source>
</reference>
<gene>
    <name evidence="1" type="ORF">BPOR_0824g00030</name>
</gene>
<dbReference type="OrthoDB" id="659at2759"/>